<keyword evidence="4" id="KW-0342">GTP-binding</keyword>
<dbReference type="PROSITE" id="PS51716">
    <property type="entry name" value="G_IRG"/>
    <property type="match status" value="1"/>
</dbReference>
<dbReference type="GO" id="GO:0016787">
    <property type="term" value="F:hydrolase activity"/>
    <property type="evidence" value="ECO:0007669"/>
    <property type="project" value="UniProtKB-KW"/>
</dbReference>
<dbReference type="AlphaFoldDB" id="A0AAV7PZJ8"/>
<dbReference type="Proteomes" id="UP001066276">
    <property type="component" value="Chromosome 7"/>
</dbReference>
<dbReference type="InterPro" id="IPR007743">
    <property type="entry name" value="Immunity-related_GTPase-like"/>
</dbReference>
<evidence type="ECO:0000256" key="3">
    <source>
        <dbReference type="ARBA" id="ARBA00022801"/>
    </source>
</evidence>
<keyword evidence="7" id="KW-1185">Reference proteome</keyword>
<evidence type="ECO:0000256" key="1">
    <source>
        <dbReference type="ARBA" id="ARBA00005429"/>
    </source>
</evidence>
<evidence type="ECO:0000313" key="6">
    <source>
        <dbReference type="EMBL" id="KAJ1132669.1"/>
    </source>
</evidence>
<dbReference type="EMBL" id="JANPWB010000011">
    <property type="protein sequence ID" value="KAJ1132669.1"/>
    <property type="molecule type" value="Genomic_DNA"/>
</dbReference>
<dbReference type="InterPro" id="IPR030385">
    <property type="entry name" value="G_IRG_dom"/>
</dbReference>
<comment type="similarity">
    <text evidence="1">Belongs to the TRAFAC class dynamin-like GTPase superfamily. IRG family.</text>
</comment>
<dbReference type="GO" id="GO:0016020">
    <property type="term" value="C:membrane"/>
    <property type="evidence" value="ECO:0007669"/>
    <property type="project" value="InterPro"/>
</dbReference>
<dbReference type="FunFam" id="3.40.50.300:FF:000541">
    <property type="entry name" value="Immunity related GTPase M"/>
    <property type="match status" value="1"/>
</dbReference>
<accession>A0AAV7PZJ8</accession>
<sequence length="483" mass="52843">MPQISPYSPEIPIHAISSFGAMVCGTGLAAWKDAGSAPPAAACLRESPQDQESCSTLETEGTSIFKNLKLPSFSYMAGVEDNNGQEAHDLITDEEVADVRAALEKGDLAEAASTLKKSLESLENAKLDIAITGESGSGKSTFVNAIRGMEDEVDGAAQTGVVETTMDPTPYQYQNHSNVTIWDLPGIGTPKFKADTYLERVNFSRYDFFILIASERFKENHIQLALEIQKMGKKFYFVRSKVDSDLFASKRRRKATYNEERILNEIRDNCTDCLKEGGIDSPKVFLLSCCELALFDFQKMQDTLERELPGHKRHAFLLSLPNISVAVLQKKKEALRQQIWKLATLSCAIATIPIPGLSVACDLTILVTAMKGYLKAFGLDEESLSKLAKRFDKSEDDLRAVIKSPLVVKEITTEIVLKLMTKAAGAGLMAIGYALSTIPVLGSAAAGGLSFATTYYMLKSFLKEIAEDAERVLTRALEASVDS</sequence>
<dbReference type="SUPFAM" id="SSF52540">
    <property type="entry name" value="P-loop containing nucleoside triphosphate hydrolases"/>
    <property type="match status" value="1"/>
</dbReference>
<dbReference type="PANTHER" id="PTHR32341">
    <property type="entry name" value="INTERFERON-INDUCIBLE GTPASE"/>
    <property type="match status" value="1"/>
</dbReference>
<evidence type="ECO:0000256" key="2">
    <source>
        <dbReference type="ARBA" id="ARBA00022741"/>
    </source>
</evidence>
<dbReference type="Gene3D" id="3.40.50.300">
    <property type="entry name" value="P-loop containing nucleotide triphosphate hydrolases"/>
    <property type="match status" value="1"/>
</dbReference>
<keyword evidence="3" id="KW-0378">Hydrolase</keyword>
<dbReference type="InterPro" id="IPR051515">
    <property type="entry name" value="IRG"/>
</dbReference>
<dbReference type="PANTHER" id="PTHR32341:SF10">
    <property type="entry name" value="INTERFERON-INDUCIBLE GTPASE 5"/>
    <property type="match status" value="1"/>
</dbReference>
<comment type="caution">
    <text evidence="6">The sequence shown here is derived from an EMBL/GenBank/DDBJ whole genome shotgun (WGS) entry which is preliminary data.</text>
</comment>
<name>A0AAV7PZJ8_PLEWA</name>
<evidence type="ECO:0000313" key="7">
    <source>
        <dbReference type="Proteomes" id="UP001066276"/>
    </source>
</evidence>
<evidence type="ECO:0000259" key="5">
    <source>
        <dbReference type="PROSITE" id="PS51716"/>
    </source>
</evidence>
<organism evidence="6 7">
    <name type="scientific">Pleurodeles waltl</name>
    <name type="common">Iberian ribbed newt</name>
    <dbReference type="NCBI Taxonomy" id="8319"/>
    <lineage>
        <taxon>Eukaryota</taxon>
        <taxon>Metazoa</taxon>
        <taxon>Chordata</taxon>
        <taxon>Craniata</taxon>
        <taxon>Vertebrata</taxon>
        <taxon>Euteleostomi</taxon>
        <taxon>Amphibia</taxon>
        <taxon>Batrachia</taxon>
        <taxon>Caudata</taxon>
        <taxon>Salamandroidea</taxon>
        <taxon>Salamandridae</taxon>
        <taxon>Pleurodelinae</taxon>
        <taxon>Pleurodeles</taxon>
    </lineage>
</organism>
<feature type="domain" description="IRG-type G" evidence="5">
    <location>
        <begin position="125"/>
        <end position="307"/>
    </location>
</feature>
<protein>
    <recommendedName>
        <fullName evidence="5">IRG-type G domain-containing protein</fullName>
    </recommendedName>
</protein>
<evidence type="ECO:0000256" key="4">
    <source>
        <dbReference type="ARBA" id="ARBA00023134"/>
    </source>
</evidence>
<dbReference type="InterPro" id="IPR027417">
    <property type="entry name" value="P-loop_NTPase"/>
</dbReference>
<gene>
    <name evidence="6" type="ORF">NDU88_010974</name>
</gene>
<keyword evidence="2" id="KW-0547">Nucleotide-binding</keyword>
<dbReference type="Pfam" id="PF05049">
    <property type="entry name" value="IIGP"/>
    <property type="match status" value="1"/>
</dbReference>
<dbReference type="GO" id="GO:0005525">
    <property type="term" value="F:GTP binding"/>
    <property type="evidence" value="ECO:0007669"/>
    <property type="project" value="UniProtKB-KW"/>
</dbReference>
<reference evidence="6" key="1">
    <citation type="journal article" date="2022" name="bioRxiv">
        <title>Sequencing and chromosome-scale assembly of the giantPleurodeles waltlgenome.</title>
        <authorList>
            <person name="Brown T."/>
            <person name="Elewa A."/>
            <person name="Iarovenko S."/>
            <person name="Subramanian E."/>
            <person name="Araus A.J."/>
            <person name="Petzold A."/>
            <person name="Susuki M."/>
            <person name="Suzuki K.-i.T."/>
            <person name="Hayashi T."/>
            <person name="Toyoda A."/>
            <person name="Oliveira C."/>
            <person name="Osipova E."/>
            <person name="Leigh N.D."/>
            <person name="Simon A."/>
            <person name="Yun M.H."/>
        </authorList>
    </citation>
    <scope>NUCLEOTIDE SEQUENCE</scope>
    <source>
        <strain evidence="6">20211129_DDA</strain>
        <tissue evidence="6">Liver</tissue>
    </source>
</reference>
<proteinExistence type="inferred from homology"/>